<gene>
    <name evidence="2" type="ORF">CRHIZ90672A_00003247</name>
</gene>
<dbReference type="SUPFAM" id="SSF48403">
    <property type="entry name" value="Ankyrin repeat"/>
    <property type="match status" value="1"/>
</dbReference>
<comment type="caution">
    <text evidence="2">The sequence shown here is derived from an EMBL/GenBank/DDBJ whole genome shotgun (WGS) entry which is preliminary data.</text>
</comment>
<dbReference type="Proteomes" id="UP000696573">
    <property type="component" value="Unassembled WGS sequence"/>
</dbReference>
<organism evidence="2 3">
    <name type="scientific">Clonostachys rhizophaga</name>
    <dbReference type="NCBI Taxonomy" id="160324"/>
    <lineage>
        <taxon>Eukaryota</taxon>
        <taxon>Fungi</taxon>
        <taxon>Dikarya</taxon>
        <taxon>Ascomycota</taxon>
        <taxon>Pezizomycotina</taxon>
        <taxon>Sordariomycetes</taxon>
        <taxon>Hypocreomycetidae</taxon>
        <taxon>Hypocreales</taxon>
        <taxon>Bionectriaceae</taxon>
        <taxon>Clonostachys</taxon>
    </lineage>
</organism>
<evidence type="ECO:0000313" key="2">
    <source>
        <dbReference type="EMBL" id="CAH0029950.1"/>
    </source>
</evidence>
<feature type="region of interest" description="Disordered" evidence="1">
    <location>
        <begin position="1"/>
        <end position="42"/>
    </location>
</feature>
<name>A0A9N9VQ53_9HYPO</name>
<proteinExistence type="predicted"/>
<feature type="compositionally biased region" description="Polar residues" evidence="1">
    <location>
        <begin position="1"/>
        <end position="10"/>
    </location>
</feature>
<reference evidence="2" key="1">
    <citation type="submission" date="2021-10" db="EMBL/GenBank/DDBJ databases">
        <authorList>
            <person name="Piombo E."/>
        </authorList>
    </citation>
    <scope>NUCLEOTIDE SEQUENCE</scope>
</reference>
<evidence type="ECO:0000313" key="3">
    <source>
        <dbReference type="Proteomes" id="UP000696573"/>
    </source>
</evidence>
<evidence type="ECO:0000256" key="1">
    <source>
        <dbReference type="SAM" id="MobiDB-lite"/>
    </source>
</evidence>
<dbReference type="AlphaFoldDB" id="A0A9N9VQ53"/>
<sequence length="203" mass="22955">MALVASTTATGRWDDGKITPPLSHPHTQEDSALPSYEDLGTSDVNYEDNSSSDVWYEGFATFVVKDVESVHSFITAAAKDDEVMVKFFLNQPFFYADSMAPTVRMALQQAARNNNQRTVDIILQSDLFGVSEQDVEWLTPLYLAYARISTITSSELLDRVLDILQNGYIGPVPRFDIRQKYETFIQILLERHANGRHKSMKPL</sequence>
<dbReference type="EMBL" id="CABFNQ020000740">
    <property type="protein sequence ID" value="CAH0029950.1"/>
    <property type="molecule type" value="Genomic_DNA"/>
</dbReference>
<accession>A0A9N9VQ53</accession>
<keyword evidence="3" id="KW-1185">Reference proteome</keyword>
<dbReference type="InterPro" id="IPR036770">
    <property type="entry name" value="Ankyrin_rpt-contain_sf"/>
</dbReference>
<dbReference type="Gene3D" id="1.25.40.20">
    <property type="entry name" value="Ankyrin repeat-containing domain"/>
    <property type="match status" value="1"/>
</dbReference>
<protein>
    <submittedName>
        <fullName evidence="2">Uncharacterized protein</fullName>
    </submittedName>
</protein>